<name>A0A482SZ93_9EURY</name>
<gene>
    <name evidence="2" type="ORF">ELS19_19820</name>
</gene>
<comment type="caution">
    <text evidence="2">The sequence shown here is derived from an EMBL/GenBank/DDBJ whole genome shotgun (WGS) entry which is preliminary data.</text>
</comment>
<evidence type="ECO:0000256" key="1">
    <source>
        <dbReference type="SAM" id="MobiDB-lite"/>
    </source>
</evidence>
<evidence type="ECO:0000313" key="2">
    <source>
        <dbReference type="EMBL" id="RYJ07766.1"/>
    </source>
</evidence>
<sequence>MTRIQQVHWELEMDYIGHPYYVSGNAILHALGQHVPHDVHQHLHASHGVFVPGQFGTFPEEHSQSGIRPYLGSGLPDVESYDDLFLMRNPDHRWLLDSRPRDALNTHDIRPQSGHPALSHETIMGKPEDARKQQQTTKWYINAYLHADDPDALPLGEDVLDGLQFGGKRNYGYGITRLKDTQVVDLDDLDYSRLEDGEAFLVEVTTPFVLESEYPKAADQDVPWWWKEDRRDLREREEKILEQREVYKLQTVDHGQVVKYGGDRPIETAKSGILRVGSHSKYGFGELRVKPVEPRSDQCKNSEKNGETTE</sequence>
<feature type="region of interest" description="Disordered" evidence="1">
    <location>
        <begin position="287"/>
        <end position="310"/>
    </location>
</feature>
<organism evidence="2 3">
    <name type="scientific">Halogeometricum borinquense</name>
    <dbReference type="NCBI Taxonomy" id="60847"/>
    <lineage>
        <taxon>Archaea</taxon>
        <taxon>Methanobacteriati</taxon>
        <taxon>Methanobacteriota</taxon>
        <taxon>Stenosarchaea group</taxon>
        <taxon>Halobacteria</taxon>
        <taxon>Halobacteriales</taxon>
        <taxon>Haloferacaceae</taxon>
        <taxon>Halogeometricum</taxon>
    </lineage>
</organism>
<dbReference type="EMBL" id="RZHH01000009">
    <property type="protein sequence ID" value="RYJ07766.1"/>
    <property type="molecule type" value="Genomic_DNA"/>
</dbReference>
<dbReference type="RefSeq" id="WP_129786810.1">
    <property type="nucleotide sequence ID" value="NZ_RZHH01000009.1"/>
</dbReference>
<protein>
    <submittedName>
        <fullName evidence="2">Uncharacterized protein</fullName>
    </submittedName>
</protein>
<evidence type="ECO:0000313" key="3">
    <source>
        <dbReference type="Proteomes" id="UP000294028"/>
    </source>
</evidence>
<proteinExistence type="predicted"/>
<dbReference type="Proteomes" id="UP000294028">
    <property type="component" value="Unassembled WGS sequence"/>
</dbReference>
<dbReference type="AlphaFoldDB" id="A0A482SZ93"/>
<accession>A0A482SZ93</accession>
<reference evidence="2 3" key="1">
    <citation type="submission" date="2018-12" db="EMBL/GenBank/DDBJ databases">
        <title>Genome analysis provides insights into bioremediation potentialities of Halogeometricum borinquense strain N11.</title>
        <authorList>
            <person name="Najjari A."/>
            <person name="Youssef N."/>
            <person name="Fhoula I."/>
            <person name="Ben Dhia O."/>
            <person name="Mahjoubi M."/>
            <person name="Ouzari H.I."/>
            <person name="Cherif A."/>
        </authorList>
    </citation>
    <scope>NUCLEOTIDE SEQUENCE [LARGE SCALE GENOMIC DNA]</scope>
    <source>
        <strain evidence="2 3">N11</strain>
    </source>
</reference>